<evidence type="ECO:0000256" key="1">
    <source>
        <dbReference type="ARBA" id="ARBA00004370"/>
    </source>
</evidence>
<sequence length="777" mass="84383">MKKIIARLLNLPIWNPSIKVMQGIYFPTKSLLIAVAFILPLIWLLTIFFSSKCQDLNTVQQELNGVRYATVIYPALDSAGIWRYQARNAALGETDAQVAEARQNFEKKFKTLEDVDAELGNLIGTTQRLNDVRAALKSAQSAQGNPNEIFATMTNLTTSLLAVLDQCIDGSGLILDPELPSYYLVSATLMHDSEIIRSTAELRGLGYAAIKLEQLTPDISARIQQRLAVIDNEQALAIHDLNKVQKAEPAYSNALAFSAAESTKNFEGLVRTTFPIGVADIKGDRKTYLDNANQAMHAQFAQVSTNLGVLEKMLSERRAGIMQDLWKTVLIVLIGLFFAFYLFIGFYCSMMAALKNLRQHLIRISMGDLRADIGIIGNDEISSLLKEVGKMQRSLGETVKQVQEASDMIVHSSLEMAQGTQDLSARTEAAAAALEETAASLEETTSTVQITADSVKQASEIAVENAQTAERGGSVMLDVIETMEGIQVSSQKISDIIGVIDGIAFQTNILALNAAVEAARAGEQGRGFAVVATEVRALAGRSADAAKEIKLLITSSTDQIKSGTGIVRKAGDAMREIVENAEKIKHLLDDVANGAREQSMGINQIGNAVQELDQNTQANATLVEQTAEVATAQCQMAVRMAAHVDEFRITGAAKAGAIVEGIDVDSIIDAHRQWKVKLRDAIENNETVDAKTLARDNCCALGKWIYSDGQRFGERGLFQELVVKHANFHHVAGQVGELINDKKYAQAEDALDSGTSFSRATSEVVLVLSTAKRLGFT</sequence>
<dbReference type="OrthoDB" id="9151832at2"/>
<dbReference type="SUPFAM" id="SSF58104">
    <property type="entry name" value="Methyl-accepting chemotaxis protein (MCP) signaling domain"/>
    <property type="match status" value="1"/>
</dbReference>
<dbReference type="PANTHER" id="PTHR43531">
    <property type="entry name" value="PROTEIN ICFG"/>
    <property type="match status" value="1"/>
</dbReference>
<keyword evidence="2" id="KW-0488">Methylation</keyword>
<feature type="transmembrane region" description="Helical" evidence="5">
    <location>
        <begin position="325"/>
        <end position="348"/>
    </location>
</feature>
<protein>
    <submittedName>
        <fullName evidence="8">HAMP domain-containing protein</fullName>
    </submittedName>
</protein>
<evidence type="ECO:0000313" key="9">
    <source>
        <dbReference type="Proteomes" id="UP000294829"/>
    </source>
</evidence>
<dbReference type="InterPro" id="IPR003660">
    <property type="entry name" value="HAMP_dom"/>
</dbReference>
<organism evidence="8 9">
    <name type="scientific">Sapientia aquatica</name>
    <dbReference type="NCBI Taxonomy" id="1549640"/>
    <lineage>
        <taxon>Bacteria</taxon>
        <taxon>Pseudomonadati</taxon>
        <taxon>Pseudomonadota</taxon>
        <taxon>Betaproteobacteria</taxon>
        <taxon>Burkholderiales</taxon>
        <taxon>Oxalobacteraceae</taxon>
        <taxon>Sapientia</taxon>
    </lineage>
</organism>
<accession>A0A4R5W1W8</accession>
<evidence type="ECO:0000313" key="8">
    <source>
        <dbReference type="EMBL" id="TDK66421.1"/>
    </source>
</evidence>
<dbReference type="InterPro" id="IPR025991">
    <property type="entry name" value="Chemoreceptor_zinc-bind_dom"/>
</dbReference>
<proteinExistence type="inferred from homology"/>
<dbReference type="Pfam" id="PF13682">
    <property type="entry name" value="CZB"/>
    <property type="match status" value="1"/>
</dbReference>
<dbReference type="EMBL" id="SMYL01000003">
    <property type="protein sequence ID" value="TDK66421.1"/>
    <property type="molecule type" value="Genomic_DNA"/>
</dbReference>
<dbReference type="PROSITE" id="PS50111">
    <property type="entry name" value="CHEMOTAXIS_TRANSDUC_2"/>
    <property type="match status" value="1"/>
</dbReference>
<keyword evidence="9" id="KW-1185">Reference proteome</keyword>
<dbReference type="Pfam" id="PF00015">
    <property type="entry name" value="MCPsignal"/>
    <property type="match status" value="1"/>
</dbReference>
<dbReference type="PANTHER" id="PTHR43531:SF14">
    <property type="entry name" value="METHYL-ACCEPTING CHEMOTAXIS PROTEIN I-RELATED"/>
    <property type="match status" value="1"/>
</dbReference>
<evidence type="ECO:0000256" key="4">
    <source>
        <dbReference type="PROSITE-ProRule" id="PRU00284"/>
    </source>
</evidence>
<dbReference type="InterPro" id="IPR051310">
    <property type="entry name" value="MCP_chemotaxis"/>
</dbReference>
<evidence type="ECO:0000256" key="3">
    <source>
        <dbReference type="ARBA" id="ARBA00029447"/>
    </source>
</evidence>
<feature type="transmembrane region" description="Helical" evidence="5">
    <location>
        <begin position="31"/>
        <end position="50"/>
    </location>
</feature>
<dbReference type="Gene3D" id="1.20.120.30">
    <property type="entry name" value="Aspartate receptor, ligand-binding domain"/>
    <property type="match status" value="1"/>
</dbReference>
<comment type="caution">
    <text evidence="8">The sequence shown here is derived from an EMBL/GenBank/DDBJ whole genome shotgun (WGS) entry which is preliminary data.</text>
</comment>
<dbReference type="GO" id="GO:0007165">
    <property type="term" value="P:signal transduction"/>
    <property type="evidence" value="ECO:0007669"/>
    <property type="project" value="UniProtKB-KW"/>
</dbReference>
<dbReference type="Gene3D" id="1.10.287.950">
    <property type="entry name" value="Methyl-accepting chemotaxis protein"/>
    <property type="match status" value="1"/>
</dbReference>
<dbReference type="InterPro" id="IPR004089">
    <property type="entry name" value="MCPsignal_dom"/>
</dbReference>
<dbReference type="SMART" id="SM00283">
    <property type="entry name" value="MA"/>
    <property type="match status" value="1"/>
</dbReference>
<comment type="similarity">
    <text evidence="3">Belongs to the methyl-accepting chemotaxis (MCP) protein family.</text>
</comment>
<comment type="subcellular location">
    <subcellularLocation>
        <location evidence="1">Membrane</location>
    </subcellularLocation>
</comment>
<name>A0A4R5W1W8_9BURK</name>
<dbReference type="GO" id="GO:0004888">
    <property type="term" value="F:transmembrane signaling receptor activity"/>
    <property type="evidence" value="ECO:0007669"/>
    <property type="project" value="TreeGrafter"/>
</dbReference>
<keyword evidence="5" id="KW-0472">Membrane</keyword>
<dbReference type="Proteomes" id="UP000294829">
    <property type="component" value="Unassembled WGS sequence"/>
</dbReference>
<gene>
    <name evidence="8" type="ORF">E2I14_08070</name>
</gene>
<keyword evidence="5" id="KW-0812">Transmembrane</keyword>
<dbReference type="FunFam" id="1.10.287.950:FF:000001">
    <property type="entry name" value="Methyl-accepting chemotaxis sensory transducer"/>
    <property type="match status" value="1"/>
</dbReference>
<feature type="domain" description="Methyl-accepting transducer" evidence="6">
    <location>
        <begin position="405"/>
        <end position="634"/>
    </location>
</feature>
<dbReference type="PROSITE" id="PS50885">
    <property type="entry name" value="HAMP"/>
    <property type="match status" value="1"/>
</dbReference>
<evidence type="ECO:0000256" key="5">
    <source>
        <dbReference type="SAM" id="Phobius"/>
    </source>
</evidence>
<evidence type="ECO:0000259" key="7">
    <source>
        <dbReference type="PROSITE" id="PS50885"/>
    </source>
</evidence>
<evidence type="ECO:0000256" key="2">
    <source>
        <dbReference type="ARBA" id="ARBA00022481"/>
    </source>
</evidence>
<dbReference type="SMART" id="SM00304">
    <property type="entry name" value="HAMP"/>
    <property type="match status" value="1"/>
</dbReference>
<dbReference type="AlphaFoldDB" id="A0A4R5W1W8"/>
<dbReference type="GO" id="GO:0005886">
    <property type="term" value="C:plasma membrane"/>
    <property type="evidence" value="ECO:0007669"/>
    <property type="project" value="TreeGrafter"/>
</dbReference>
<dbReference type="GO" id="GO:0006935">
    <property type="term" value="P:chemotaxis"/>
    <property type="evidence" value="ECO:0007669"/>
    <property type="project" value="TreeGrafter"/>
</dbReference>
<dbReference type="RefSeq" id="WP_133327287.1">
    <property type="nucleotide sequence ID" value="NZ_SMYL01000003.1"/>
</dbReference>
<keyword evidence="4" id="KW-0807">Transducer</keyword>
<reference evidence="8 9" key="1">
    <citation type="submission" date="2019-03" db="EMBL/GenBank/DDBJ databases">
        <title>Sapientia aquatica gen. nov., sp. nov., isolated from a crater lake.</title>
        <authorList>
            <person name="Felfoldi T."/>
            <person name="Szabo A."/>
            <person name="Toth E."/>
            <person name="Schumann P."/>
            <person name="Keki Z."/>
            <person name="Marialigeti K."/>
            <person name="Mathe I."/>
        </authorList>
    </citation>
    <scope>NUCLEOTIDE SEQUENCE [LARGE SCALE GENOMIC DNA]</scope>
    <source>
        <strain evidence="8 9">SA-152</strain>
    </source>
</reference>
<evidence type="ECO:0000259" key="6">
    <source>
        <dbReference type="PROSITE" id="PS50111"/>
    </source>
</evidence>
<feature type="domain" description="HAMP" evidence="7">
    <location>
        <begin position="348"/>
        <end position="400"/>
    </location>
</feature>
<keyword evidence="5" id="KW-1133">Transmembrane helix</keyword>
<dbReference type="CDD" id="cd11386">
    <property type="entry name" value="MCP_signal"/>
    <property type="match status" value="1"/>
</dbReference>